<dbReference type="SUPFAM" id="SSF53474">
    <property type="entry name" value="alpha/beta-Hydrolases"/>
    <property type="match status" value="1"/>
</dbReference>
<evidence type="ECO:0000259" key="3">
    <source>
        <dbReference type="Pfam" id="PF00561"/>
    </source>
</evidence>
<keyword evidence="2" id="KW-0472">Membrane</keyword>
<dbReference type="Pfam" id="PF00561">
    <property type="entry name" value="Abhydrolase_1"/>
    <property type="match status" value="1"/>
</dbReference>
<accession>J8A6U7</accession>
<dbReference type="GO" id="GO:0016020">
    <property type="term" value="C:membrane"/>
    <property type="evidence" value="ECO:0007669"/>
    <property type="project" value="TreeGrafter"/>
</dbReference>
<keyword evidence="2" id="KW-1133">Transmembrane helix</keyword>
<dbReference type="PANTHER" id="PTHR43798:SF33">
    <property type="entry name" value="HYDROLASE, PUTATIVE (AFU_ORTHOLOGUE AFUA_2G14860)-RELATED"/>
    <property type="match status" value="1"/>
</dbReference>
<dbReference type="InterPro" id="IPR029058">
    <property type="entry name" value="AB_hydrolase_fold"/>
</dbReference>
<keyword evidence="2" id="KW-0812">Transmembrane</keyword>
<dbReference type="EMBL" id="AHEA01000026">
    <property type="protein sequence ID" value="EJQ77323.1"/>
    <property type="molecule type" value="Genomic_DNA"/>
</dbReference>
<evidence type="ECO:0000313" key="5">
    <source>
        <dbReference type="Proteomes" id="UP000006977"/>
    </source>
</evidence>
<comment type="caution">
    <text evidence="4">The sequence shown here is derived from an EMBL/GenBank/DDBJ whole genome shotgun (WGS) entry which is preliminary data.</text>
</comment>
<dbReference type="InterPro" id="IPR050266">
    <property type="entry name" value="AB_hydrolase_sf"/>
</dbReference>
<protein>
    <recommendedName>
        <fullName evidence="3">AB hydrolase-1 domain-containing protein</fullName>
    </recommendedName>
</protein>
<dbReference type="PATRIC" id="fig|1053206.3.peg.3695"/>
<gene>
    <name evidence="4" type="ORF">IGC_03622</name>
</gene>
<name>J8A6U7_BACCE</name>
<evidence type="ECO:0000313" key="4">
    <source>
        <dbReference type="EMBL" id="EJQ77323.1"/>
    </source>
</evidence>
<dbReference type="InterPro" id="IPR000073">
    <property type="entry name" value="AB_hydrolase_1"/>
</dbReference>
<feature type="region of interest" description="Disordered" evidence="1">
    <location>
        <begin position="1"/>
        <end position="29"/>
    </location>
</feature>
<evidence type="ECO:0000256" key="1">
    <source>
        <dbReference type="SAM" id="MobiDB-lite"/>
    </source>
</evidence>
<dbReference type="Gene3D" id="3.40.50.1820">
    <property type="entry name" value="alpha/beta hydrolase"/>
    <property type="match status" value="1"/>
</dbReference>
<feature type="compositionally biased region" description="Polar residues" evidence="1">
    <location>
        <begin position="14"/>
        <end position="26"/>
    </location>
</feature>
<feature type="transmembrane region" description="Helical" evidence="2">
    <location>
        <begin position="44"/>
        <end position="66"/>
    </location>
</feature>
<dbReference type="PANTHER" id="PTHR43798">
    <property type="entry name" value="MONOACYLGLYCEROL LIPASE"/>
    <property type="match status" value="1"/>
</dbReference>
<dbReference type="AlphaFoldDB" id="J8A6U7"/>
<organism evidence="4 5">
    <name type="scientific">Bacillus cereus HuA4-10</name>
    <dbReference type="NCBI Taxonomy" id="1053206"/>
    <lineage>
        <taxon>Bacteria</taxon>
        <taxon>Bacillati</taxon>
        <taxon>Bacillota</taxon>
        <taxon>Bacilli</taxon>
        <taxon>Bacillales</taxon>
        <taxon>Bacillaceae</taxon>
        <taxon>Bacillus</taxon>
        <taxon>Bacillus cereus group</taxon>
    </lineage>
</organism>
<reference evidence="4 5" key="1">
    <citation type="submission" date="2012-04" db="EMBL/GenBank/DDBJ databases">
        <title>The Genome Sequence of Bacillus cereus HuA4-10.</title>
        <authorList>
            <consortium name="The Broad Institute Genome Sequencing Platform"/>
            <consortium name="The Broad Institute Genome Sequencing Center for Infectious Disease"/>
            <person name="Feldgarden M."/>
            <person name="Van der Auwera G.A."/>
            <person name="Mahillon J."/>
            <person name="Duprez V."/>
            <person name="Timmery S."/>
            <person name="Mattelet C."/>
            <person name="Dierick K."/>
            <person name="Sun M."/>
            <person name="Yu Z."/>
            <person name="Zhu L."/>
            <person name="Hu X."/>
            <person name="Shank E.B."/>
            <person name="Swiecicka I."/>
            <person name="Hansen B.M."/>
            <person name="Andrup L."/>
            <person name="Young S.K."/>
            <person name="Zeng Q."/>
            <person name="Gargeya S."/>
            <person name="Fitzgerald M."/>
            <person name="Haas B."/>
            <person name="Abouelleil A."/>
            <person name="Alvarado L."/>
            <person name="Arachchi H.M."/>
            <person name="Berlin A."/>
            <person name="Chapman S.B."/>
            <person name="Goldberg J."/>
            <person name="Griggs A."/>
            <person name="Gujja S."/>
            <person name="Hansen M."/>
            <person name="Howarth C."/>
            <person name="Imamovic A."/>
            <person name="Larimer J."/>
            <person name="McCowen C."/>
            <person name="Montmayeur A."/>
            <person name="Murphy C."/>
            <person name="Neiman D."/>
            <person name="Pearson M."/>
            <person name="Priest M."/>
            <person name="Roberts A."/>
            <person name="Saif S."/>
            <person name="Shea T."/>
            <person name="Sisk P."/>
            <person name="Sykes S."/>
            <person name="Wortman J."/>
            <person name="Nusbaum C."/>
            <person name="Birren B."/>
        </authorList>
    </citation>
    <scope>NUCLEOTIDE SEQUENCE [LARGE SCALE GENOMIC DNA]</scope>
    <source>
        <strain evidence="4 5">HuA4-10</strain>
    </source>
</reference>
<feature type="domain" description="AB hydrolase-1" evidence="3">
    <location>
        <begin position="103"/>
        <end position="210"/>
    </location>
</feature>
<dbReference type="Proteomes" id="UP000006977">
    <property type="component" value="Unassembled WGS sequence"/>
</dbReference>
<sequence length="349" mass="39038">MVKVSLQAHEGRQTNRSGQEKMTVTQQEEKKTLSGMKIKKARNILLKIIGAIVLATVLFLGIVYIANVMSSHSEQKRIVPYGQHVSVDGKNMNVLIQGEGEETIVLLPGYGTATPGLDFKLLIDELSPFYKVVAVEPFGYGLSDETVKERTTENMVSEVHEALQQLNINRYMLMGHSITGIYGIDYVNKYPNEVTAFVGIDSSVATQPGMDINFPLKTFAYLKKSGLLRLTMKISADPYAGLAFDEKTVEQMKMISNKNMYNDTTLNEMDHISSNFKGAQGLTFPKYLPLLLFVQANNEDVAGWIPLHEGQIKDSVHGKVVTMDGSHYLHHTKFKEIAENVRLFMKEVK</sequence>
<evidence type="ECO:0000256" key="2">
    <source>
        <dbReference type="SAM" id="Phobius"/>
    </source>
</evidence>
<proteinExistence type="predicted"/>
<dbReference type="HOGENOM" id="CLU_020336_9_2_9"/>